<accession>A0A1H3QGE6</accession>
<keyword evidence="2" id="KW-0812">Transmembrane</keyword>
<dbReference type="InterPro" id="IPR002931">
    <property type="entry name" value="Transglutaminase-like"/>
</dbReference>
<dbReference type="PANTHER" id="PTHR42736:SF1">
    <property type="entry name" value="PROTEIN-GLUTAMINE GAMMA-GLUTAMYLTRANSFERASE"/>
    <property type="match status" value="1"/>
</dbReference>
<evidence type="ECO:0000256" key="2">
    <source>
        <dbReference type="SAM" id="Phobius"/>
    </source>
</evidence>
<dbReference type="SUPFAM" id="SSF54001">
    <property type="entry name" value="Cysteine proteinases"/>
    <property type="match status" value="1"/>
</dbReference>
<evidence type="ECO:0000313" key="5">
    <source>
        <dbReference type="Proteomes" id="UP000198891"/>
    </source>
</evidence>
<feature type="compositionally biased region" description="Polar residues" evidence="1">
    <location>
        <begin position="400"/>
        <end position="411"/>
    </location>
</feature>
<feature type="transmembrane region" description="Helical" evidence="2">
    <location>
        <begin position="21"/>
        <end position="43"/>
    </location>
</feature>
<dbReference type="Proteomes" id="UP000198891">
    <property type="component" value="Unassembled WGS sequence"/>
</dbReference>
<dbReference type="Pfam" id="PF11992">
    <property type="entry name" value="TgpA_N"/>
    <property type="match status" value="1"/>
</dbReference>
<dbReference type="SMART" id="SM00460">
    <property type="entry name" value="TGc"/>
    <property type="match status" value="1"/>
</dbReference>
<feature type="transmembrane region" description="Helical" evidence="2">
    <location>
        <begin position="189"/>
        <end position="208"/>
    </location>
</feature>
<keyword evidence="2" id="KW-1133">Transmembrane helix</keyword>
<evidence type="ECO:0000313" key="4">
    <source>
        <dbReference type="EMBL" id="SDZ12602.1"/>
    </source>
</evidence>
<dbReference type="OrthoDB" id="3651060at2"/>
<proteinExistence type="predicted"/>
<keyword evidence="2" id="KW-0472">Membrane</keyword>
<gene>
    <name evidence="4" type="ORF">SAMN05216554_2520</name>
</gene>
<evidence type="ECO:0000259" key="3">
    <source>
        <dbReference type="SMART" id="SM00460"/>
    </source>
</evidence>
<feature type="transmembrane region" description="Helical" evidence="2">
    <location>
        <begin position="620"/>
        <end position="644"/>
    </location>
</feature>
<feature type="transmembrane region" description="Helical" evidence="2">
    <location>
        <begin position="215"/>
        <end position="236"/>
    </location>
</feature>
<dbReference type="InterPro" id="IPR038765">
    <property type="entry name" value="Papain-like_cys_pep_sf"/>
</dbReference>
<feature type="transmembrane region" description="Helical" evidence="2">
    <location>
        <begin position="77"/>
        <end position="96"/>
    </location>
</feature>
<dbReference type="AlphaFoldDB" id="A0A1H3QGE6"/>
<dbReference type="InterPro" id="IPR052901">
    <property type="entry name" value="Bact_TGase-like"/>
</dbReference>
<keyword evidence="5" id="KW-1185">Reference proteome</keyword>
<name>A0A1H3QGE6_9MICO</name>
<dbReference type="Pfam" id="PF01841">
    <property type="entry name" value="Transglut_core"/>
    <property type="match status" value="1"/>
</dbReference>
<dbReference type="PANTHER" id="PTHR42736">
    <property type="entry name" value="PROTEIN-GLUTAMINE GAMMA-GLUTAMYLTRANSFERASE"/>
    <property type="match status" value="1"/>
</dbReference>
<dbReference type="RefSeq" id="WP_092554045.1">
    <property type="nucleotide sequence ID" value="NZ_FNPZ01000002.1"/>
</dbReference>
<feature type="transmembrane region" description="Helical" evidence="2">
    <location>
        <begin position="165"/>
        <end position="183"/>
    </location>
</feature>
<feature type="transmembrane region" description="Helical" evidence="2">
    <location>
        <begin position="135"/>
        <end position="158"/>
    </location>
</feature>
<evidence type="ECO:0000256" key="1">
    <source>
        <dbReference type="SAM" id="MobiDB-lite"/>
    </source>
</evidence>
<reference evidence="4 5" key="1">
    <citation type="submission" date="2016-10" db="EMBL/GenBank/DDBJ databases">
        <authorList>
            <person name="de Groot N.N."/>
        </authorList>
    </citation>
    <scope>NUCLEOTIDE SEQUENCE [LARGE SCALE GENOMIC DNA]</scope>
    <source>
        <strain evidence="4 5">CGMCC 4.3491</strain>
    </source>
</reference>
<feature type="region of interest" description="Disordered" evidence="1">
    <location>
        <begin position="555"/>
        <end position="610"/>
    </location>
</feature>
<dbReference type="EMBL" id="FNPZ01000002">
    <property type="protein sequence ID" value="SDZ12602.1"/>
    <property type="molecule type" value="Genomic_DNA"/>
</dbReference>
<feature type="transmembrane region" description="Helical" evidence="2">
    <location>
        <begin position="49"/>
        <end position="70"/>
    </location>
</feature>
<dbReference type="STRING" id="381665.SAMN05216554_2520"/>
<feature type="region of interest" description="Disordered" evidence="1">
    <location>
        <begin position="400"/>
        <end position="430"/>
    </location>
</feature>
<protein>
    <submittedName>
        <fullName evidence="4">Transglutaminase-like superfamily protein</fullName>
    </submittedName>
</protein>
<feature type="compositionally biased region" description="Low complexity" evidence="1">
    <location>
        <begin position="577"/>
        <end position="588"/>
    </location>
</feature>
<dbReference type="Gene3D" id="3.10.620.30">
    <property type="match status" value="1"/>
</dbReference>
<organism evidence="4 5">
    <name type="scientific">Herbiconiux ginsengi</name>
    <dbReference type="NCBI Taxonomy" id="381665"/>
    <lineage>
        <taxon>Bacteria</taxon>
        <taxon>Bacillati</taxon>
        <taxon>Actinomycetota</taxon>
        <taxon>Actinomycetes</taxon>
        <taxon>Micrococcales</taxon>
        <taxon>Microbacteriaceae</taxon>
        <taxon>Herbiconiux</taxon>
    </lineage>
</organism>
<dbReference type="InterPro" id="IPR021878">
    <property type="entry name" value="TgpA_N"/>
</dbReference>
<feature type="domain" description="Transglutaminase-like" evidence="3">
    <location>
        <begin position="491"/>
        <end position="561"/>
    </location>
</feature>
<sequence>MSGSARETRTGRTGRAGRMPAGRILVAALVFEVLTLVAAAAWWPIYESAAFVLLALVTVTVGIAIGAAGARWSWPSHLVLLATALTWLLLGVPLAVPAKALGGLLPTPAGLADLVVTTASGWRQLLTIELPVGDYQALSVPVFVTLLVASVLGVSLALRTPRPAFAIAVPALVLIGGIVFGGAVAFAPIAVGALFAVVAVAWLVVSRIRVPGRALAAAAGVVAAGLVVAVAVTVALPAPDRVVARDAVEQPFDARDYPSPLSGFRAFTKQPLADAVVLTVTGAEPGEKIVMARMNDYDGVVYNIGGAGDGSALFSRVPERLGGAASGASSGEPASGGSTSTVEVRVGRYDSVWVPTTGDPVAVTFGGKNADALQNALYFSPALATVADTVGLGDGDSYTVTTRDASPSTGGPASVDLTELTPGGAPSVQNSAVPDAVAVRSAEWAPASDSPGERLAGIVEGLHAGYLSGTGDGEVFSRSGHGADRIEELLTASPMLGDDEQYAVAGALLAESAGFPARVAMGFTVPAGAASGPVDIRGQDAGAWTEVYTAESGWVPVDATPEPRPIPDTALDDSSTAVQPPDVVPPAADDLDDPVEAAPVQQDDDEPGAPDDVLGTVLRIAAVAGVSLAVLAILLAPFLIVLALKRRRRIRRRTEGSARARAAGGWAELVDMARDVAEPPPANATRREAAHSIGGDSAVLLAERIDGAVYAPTDPAEHEIEEIWAAADAERRRLLGSRGRFERLLARLSTRSLRTYHGREEKRRDIR</sequence>